<dbReference type="AlphaFoldDB" id="A0A1T4VMT5"/>
<evidence type="ECO:0008006" key="4">
    <source>
        <dbReference type="Google" id="ProtNLM"/>
    </source>
</evidence>
<dbReference type="PROSITE" id="PS51257">
    <property type="entry name" value="PROKAR_LIPOPROTEIN"/>
    <property type="match status" value="1"/>
</dbReference>
<accession>A0A1T4VMT5</accession>
<keyword evidence="3" id="KW-1185">Reference proteome</keyword>
<dbReference type="EMBL" id="FUXX01000034">
    <property type="protein sequence ID" value="SKA66205.1"/>
    <property type="molecule type" value="Genomic_DNA"/>
</dbReference>
<feature type="chain" id="PRO_5012549605" description="Lipoprotein" evidence="1">
    <location>
        <begin position="24"/>
        <end position="445"/>
    </location>
</feature>
<gene>
    <name evidence="2" type="ORF">SAMN02745213_01776</name>
</gene>
<name>A0A1T4VMT5_9GAMM</name>
<evidence type="ECO:0000256" key="1">
    <source>
        <dbReference type="SAM" id="SignalP"/>
    </source>
</evidence>
<organism evidence="2 3">
    <name type="scientific">Succinivibrio dextrinosolvens DSM 3072</name>
    <dbReference type="NCBI Taxonomy" id="1123324"/>
    <lineage>
        <taxon>Bacteria</taxon>
        <taxon>Pseudomonadati</taxon>
        <taxon>Pseudomonadota</taxon>
        <taxon>Gammaproteobacteria</taxon>
        <taxon>Aeromonadales</taxon>
        <taxon>Succinivibrionaceae</taxon>
        <taxon>Succinivibrio</taxon>
    </lineage>
</organism>
<reference evidence="3" key="1">
    <citation type="submission" date="2017-02" db="EMBL/GenBank/DDBJ databases">
        <authorList>
            <person name="Varghese N."/>
            <person name="Submissions S."/>
        </authorList>
    </citation>
    <scope>NUCLEOTIDE SEQUENCE [LARGE SCALE GENOMIC DNA]</scope>
    <source>
        <strain evidence="3">DSM 3072</strain>
    </source>
</reference>
<sequence>MKKKDFVLTCLCISLLTALSACSQISDLMAPYFQNNSRQQLNTKKKIDSLSYEQTQAYVAKIEKNYTAKGILNWIKSANTNSYPLANNKCRIYLPTSLLWDLVYTETSRQGLNKQTSFYWDGNCKNGFATGEGRLVTLGESIHFESITSLQGTEDDRYADTISYDFVNSRVHYSSHDKTNDKLLSVKQIITPFPEFSIKNILHSFDKNARIFNYVSSPFSASYSSQIIEDGVEYVFNDNTYIPLTSPNDIQLQFLVGKSSSPTANIDIQIFENFTYGSFVIGESGLPEEKFVSEKYIQELFDLYNQSYYEKNTIQGVYTKLLPLRNSYHYNHCEKGKLVNYAKTKTTICNFGSNYSSLYLDKIKETLATNEQLLTKAKNYEQAKLIEDRLQYQRKLLEDERTIKQLESGAISIFNIALAVSVGKYPSPASLINSATFVHSLVKSN</sequence>
<evidence type="ECO:0000313" key="2">
    <source>
        <dbReference type="EMBL" id="SKA66205.1"/>
    </source>
</evidence>
<protein>
    <recommendedName>
        <fullName evidence="4">Lipoprotein</fullName>
    </recommendedName>
</protein>
<feature type="signal peptide" evidence="1">
    <location>
        <begin position="1"/>
        <end position="23"/>
    </location>
</feature>
<dbReference type="Proteomes" id="UP000242432">
    <property type="component" value="Unassembled WGS sequence"/>
</dbReference>
<dbReference type="RefSeq" id="WP_078929155.1">
    <property type="nucleotide sequence ID" value="NZ_FUXX01000034.1"/>
</dbReference>
<keyword evidence="1" id="KW-0732">Signal</keyword>
<evidence type="ECO:0000313" key="3">
    <source>
        <dbReference type="Proteomes" id="UP000242432"/>
    </source>
</evidence>
<proteinExistence type="predicted"/>